<dbReference type="OrthoDB" id="5091939at2759"/>
<dbReference type="SMART" id="SM00870">
    <property type="entry name" value="Asparaginase"/>
    <property type="match status" value="1"/>
</dbReference>
<dbReference type="InterPro" id="IPR027474">
    <property type="entry name" value="L-asparaginase_N"/>
</dbReference>
<feature type="active site" evidence="3">
    <location>
        <position position="29"/>
    </location>
</feature>
<reference evidence="6" key="1">
    <citation type="journal article" date="2020" name="BMC Genomics">
        <title>Correction to: Identification and distribution of gene clusters required for synthesis of sphingolipid metabolism inhibitors in diverse species of the filamentous fungus Fusarium.</title>
        <authorList>
            <person name="Kim H.S."/>
            <person name="Lohmar J.M."/>
            <person name="Busman M."/>
            <person name="Brown D.W."/>
            <person name="Naumann T.A."/>
            <person name="Divon H.H."/>
            <person name="Lysoe E."/>
            <person name="Uhlig S."/>
            <person name="Proctor R.H."/>
        </authorList>
    </citation>
    <scope>NUCLEOTIDE SEQUENCE</scope>
    <source>
        <strain evidence="6">NRRL 20472</strain>
    </source>
</reference>
<dbReference type="PROSITE" id="PS00144">
    <property type="entry name" value="ASN_GLN_ASE_1"/>
    <property type="match status" value="1"/>
</dbReference>
<name>A0A8H4TV95_9HYPO</name>
<dbReference type="EC" id="3.5.1.1" evidence="1"/>
<dbReference type="InterPro" id="IPR020827">
    <property type="entry name" value="Asparaginase/glutaminase_AS1"/>
</dbReference>
<protein>
    <recommendedName>
        <fullName evidence="1">asparaginase</fullName>
        <ecNumber evidence="1">3.5.1.1</ecNumber>
    </recommendedName>
</protein>
<dbReference type="PANTHER" id="PTHR11707:SF28">
    <property type="entry name" value="60 KDA LYSOPHOSPHOLIPASE"/>
    <property type="match status" value="1"/>
</dbReference>
<evidence type="ECO:0000259" key="4">
    <source>
        <dbReference type="Pfam" id="PF00710"/>
    </source>
</evidence>
<accession>A0A8H4TV95</accession>
<evidence type="ECO:0000313" key="7">
    <source>
        <dbReference type="Proteomes" id="UP000622797"/>
    </source>
</evidence>
<dbReference type="Proteomes" id="UP000622797">
    <property type="component" value="Unassembled WGS sequence"/>
</dbReference>
<evidence type="ECO:0000313" key="6">
    <source>
        <dbReference type="EMBL" id="KAF4964627.1"/>
    </source>
</evidence>
<evidence type="ECO:0000256" key="2">
    <source>
        <dbReference type="PIRSR" id="PIRSR001220-1"/>
    </source>
</evidence>
<evidence type="ECO:0000256" key="1">
    <source>
        <dbReference type="ARBA" id="ARBA00012920"/>
    </source>
</evidence>
<dbReference type="InterPro" id="IPR036152">
    <property type="entry name" value="Asp/glu_Ase-like_sf"/>
</dbReference>
<dbReference type="AlphaFoldDB" id="A0A8H4TV95"/>
<dbReference type="GO" id="GO:0006528">
    <property type="term" value="P:asparagine metabolic process"/>
    <property type="evidence" value="ECO:0007669"/>
    <property type="project" value="UniProtKB-ARBA"/>
</dbReference>
<dbReference type="Pfam" id="PF17763">
    <property type="entry name" value="Asparaginase_C"/>
    <property type="match status" value="1"/>
</dbReference>
<gene>
    <name evidence="6" type="ORF">FSARC_7469</name>
</gene>
<dbReference type="PIRSF" id="PIRSF001220">
    <property type="entry name" value="L-ASNase_gatD"/>
    <property type="match status" value="1"/>
</dbReference>
<comment type="caution">
    <text evidence="6">The sequence shown here is derived from an EMBL/GenBank/DDBJ whole genome shotgun (WGS) entry which is preliminary data.</text>
</comment>
<dbReference type="Gene3D" id="3.40.50.40">
    <property type="match status" value="1"/>
</dbReference>
<dbReference type="PIRSF" id="PIRSF500176">
    <property type="entry name" value="L_ASNase"/>
    <property type="match status" value="1"/>
</dbReference>
<feature type="domain" description="Asparaginase/glutaminase C-terminal" evidence="5">
    <location>
        <begin position="228"/>
        <end position="333"/>
    </location>
</feature>
<feature type="domain" description="L-asparaginase N-terminal" evidence="4">
    <location>
        <begin position="20"/>
        <end position="181"/>
    </location>
</feature>
<dbReference type="InterPro" id="IPR037152">
    <property type="entry name" value="L-asparaginase_N_sf"/>
</dbReference>
<dbReference type="EMBL" id="JABEXW010000397">
    <property type="protein sequence ID" value="KAF4964627.1"/>
    <property type="molecule type" value="Genomic_DNA"/>
</dbReference>
<organism evidence="6 7">
    <name type="scientific">Fusarium sarcochroum</name>
    <dbReference type="NCBI Taxonomy" id="1208366"/>
    <lineage>
        <taxon>Eukaryota</taxon>
        <taxon>Fungi</taxon>
        <taxon>Dikarya</taxon>
        <taxon>Ascomycota</taxon>
        <taxon>Pezizomycotina</taxon>
        <taxon>Sordariomycetes</taxon>
        <taxon>Hypocreomycetidae</taxon>
        <taxon>Hypocreales</taxon>
        <taxon>Nectriaceae</taxon>
        <taxon>Fusarium</taxon>
        <taxon>Fusarium lateritium species complex</taxon>
    </lineage>
</organism>
<dbReference type="Pfam" id="PF00710">
    <property type="entry name" value="Asparaginase"/>
    <property type="match status" value="1"/>
</dbReference>
<evidence type="ECO:0000259" key="5">
    <source>
        <dbReference type="Pfam" id="PF17763"/>
    </source>
</evidence>
<dbReference type="PANTHER" id="PTHR11707">
    <property type="entry name" value="L-ASPARAGINASE"/>
    <property type="match status" value="1"/>
</dbReference>
<dbReference type="SUPFAM" id="SSF53774">
    <property type="entry name" value="Glutaminase/Asparaginase"/>
    <property type="match status" value="1"/>
</dbReference>
<reference evidence="6" key="2">
    <citation type="submission" date="2020-05" db="EMBL/GenBank/DDBJ databases">
        <authorList>
            <person name="Kim H.-S."/>
            <person name="Proctor R.H."/>
            <person name="Brown D.W."/>
        </authorList>
    </citation>
    <scope>NUCLEOTIDE SEQUENCE</scope>
    <source>
        <strain evidence="6">NRRL 20472</strain>
    </source>
</reference>
<dbReference type="GO" id="GO:0004067">
    <property type="term" value="F:asparaginase activity"/>
    <property type="evidence" value="ECO:0007669"/>
    <property type="project" value="UniProtKB-UniRule"/>
</dbReference>
<sequence>MHHHTQATKSLNDDDEYLPKVALIATGGTIGGRGDSPTDTTHYEAGALDIDVVTYDVKKSWRKFANVVMNQELWLDSIDLDPTGLIALNHKVMKELRRLDATTLVLTGGTSAMYLWATNLAHTIPSNYRVVLTGAIKPHTAYGAEGPGNILAAIKTATTPGWSGVVILMNNKIMLPHGTLKKKNCFEPGPGSLLGDVTNFGPRLRCYPRRVAKHIDISGLSPEEPLPRVETIPVSPGCDAKAIKSAIEREVKGIILEGFDDGYWPKNSRNEITQWANNSDVIIVMTSRHLLFSVDEERVPGVLPGGDWISDQLQTILQLLIKLRYSKEEIREFILDPFEITQA</sequence>
<evidence type="ECO:0000256" key="3">
    <source>
        <dbReference type="PROSITE-ProRule" id="PRU10099"/>
    </source>
</evidence>
<keyword evidence="7" id="KW-1185">Reference proteome</keyword>
<proteinExistence type="predicted"/>
<feature type="active site" description="O-isoaspartyl threonine intermediate" evidence="2">
    <location>
        <position position="29"/>
    </location>
</feature>
<dbReference type="InterPro" id="IPR040919">
    <property type="entry name" value="Asparaginase_C"/>
</dbReference>
<dbReference type="InterPro" id="IPR006034">
    <property type="entry name" value="Asparaginase/glutaminase-like"/>
</dbReference>
<dbReference type="PROSITE" id="PS51732">
    <property type="entry name" value="ASN_GLN_ASE_3"/>
    <property type="match status" value="1"/>
</dbReference>
<dbReference type="InterPro" id="IPR027473">
    <property type="entry name" value="L-asparaginase_C"/>
</dbReference>
<dbReference type="Gene3D" id="3.40.50.1170">
    <property type="entry name" value="L-asparaginase, N-terminal domain"/>
    <property type="match status" value="1"/>
</dbReference>